<organism evidence="3 4">
    <name type="scientific">Lachancea mirantina</name>
    <dbReference type="NCBI Taxonomy" id="1230905"/>
    <lineage>
        <taxon>Eukaryota</taxon>
        <taxon>Fungi</taxon>
        <taxon>Dikarya</taxon>
        <taxon>Ascomycota</taxon>
        <taxon>Saccharomycotina</taxon>
        <taxon>Saccharomycetes</taxon>
        <taxon>Saccharomycetales</taxon>
        <taxon>Saccharomycetaceae</taxon>
        <taxon>Lachancea</taxon>
    </lineage>
</organism>
<feature type="domain" description="PCI" evidence="2">
    <location>
        <begin position="216"/>
        <end position="414"/>
    </location>
</feature>
<dbReference type="InterPro" id="IPR036388">
    <property type="entry name" value="WH-like_DNA-bd_sf"/>
</dbReference>
<dbReference type="EMBL" id="LT598468">
    <property type="protein sequence ID" value="SCV02884.1"/>
    <property type="molecule type" value="Genomic_DNA"/>
</dbReference>
<dbReference type="Gene3D" id="1.10.10.10">
    <property type="entry name" value="Winged helix-like DNA-binding domain superfamily/Winged helix DNA-binding domain"/>
    <property type="match status" value="1"/>
</dbReference>
<sequence>MSSLKDVVASFKRKKADLRLIDFVNFKFQCQNDVLAIQNVRDEKLARFLQITQQLKQTYATEGTYSEALFELSNEQLKALNRIADGEEAWITDVLQSCARQLLKVGQELDRRAKEESITANKKKKVKGDLEEETFLEKCVRTIHTSFKLCLNDRNPDFQRNKKWGVYYFINIEFKIYQQLGNRDMVRNLVKVIASRVSELPAPEKALRSHRSQLITYLYYLGEHYGCHEGDYRRGFEYLQRAWLGCPANASQMSRQTDKIVALLVPFALLASHWYPDMSALAQYHPRVALLYAPLIKSVLNGDLREFDKWLAANEMFLMRRNLYVATVLIRQLVLLKLIKTTRAGFKDPAASVVPLASFVAAIRYSAKHSHVTHITDDDHDETECLLADLIARGYVRGYLSHANRVIVLSKSNPFPKLVSSPQSQL</sequence>
<dbReference type="InterPro" id="IPR045114">
    <property type="entry name" value="Csn12-like"/>
</dbReference>
<dbReference type="Proteomes" id="UP000191024">
    <property type="component" value="Chromosome H"/>
</dbReference>
<evidence type="ECO:0000256" key="1">
    <source>
        <dbReference type="ARBA" id="ARBA00025771"/>
    </source>
</evidence>
<gene>
    <name evidence="3" type="ORF">LAMI_0H03752G</name>
</gene>
<dbReference type="OrthoDB" id="10252687at2759"/>
<dbReference type="PANTHER" id="PTHR12732:SF0">
    <property type="entry name" value="PCI DOMAIN-CONTAINING PROTEIN 2"/>
    <property type="match status" value="1"/>
</dbReference>
<proteinExistence type="inferred from homology"/>
<dbReference type="STRING" id="1230905.A0A1G4KEE2"/>
<dbReference type="InterPro" id="IPR000717">
    <property type="entry name" value="PCI_dom"/>
</dbReference>
<name>A0A1G4KEE2_9SACH</name>
<dbReference type="PROSITE" id="PS50250">
    <property type="entry name" value="PCI"/>
    <property type="match status" value="1"/>
</dbReference>
<keyword evidence="4" id="KW-1185">Reference proteome</keyword>
<evidence type="ECO:0000313" key="3">
    <source>
        <dbReference type="EMBL" id="SCV02884.1"/>
    </source>
</evidence>
<dbReference type="AlphaFoldDB" id="A0A1G4KEE2"/>
<accession>A0A1G4KEE2</accession>
<dbReference type="GO" id="GO:0003723">
    <property type="term" value="F:RNA binding"/>
    <property type="evidence" value="ECO:0007669"/>
    <property type="project" value="InterPro"/>
</dbReference>
<dbReference type="GO" id="GO:0003690">
    <property type="term" value="F:double-stranded DNA binding"/>
    <property type="evidence" value="ECO:0007669"/>
    <property type="project" value="InterPro"/>
</dbReference>
<protein>
    <submittedName>
        <fullName evidence="3">LAMI_0H03752g1_1</fullName>
    </submittedName>
</protein>
<evidence type="ECO:0000259" key="2">
    <source>
        <dbReference type="PROSITE" id="PS50250"/>
    </source>
</evidence>
<dbReference type="PANTHER" id="PTHR12732">
    <property type="entry name" value="UNCHARACTERIZED PROTEASOME COMPONENT REGION PCI-CONTAINING"/>
    <property type="match status" value="1"/>
</dbReference>
<dbReference type="Pfam" id="PF01399">
    <property type="entry name" value="PCI"/>
    <property type="match status" value="1"/>
</dbReference>
<dbReference type="SMART" id="SM00753">
    <property type="entry name" value="PAM"/>
    <property type="match status" value="1"/>
</dbReference>
<reference evidence="4" key="1">
    <citation type="submission" date="2016-03" db="EMBL/GenBank/DDBJ databases">
        <authorList>
            <person name="Devillers H."/>
        </authorList>
    </citation>
    <scope>NUCLEOTIDE SEQUENCE [LARGE SCALE GENOMIC DNA]</scope>
</reference>
<evidence type="ECO:0000313" key="4">
    <source>
        <dbReference type="Proteomes" id="UP000191024"/>
    </source>
</evidence>
<comment type="similarity">
    <text evidence="1">Belongs to the CSN12 family.</text>
</comment>